<dbReference type="SUPFAM" id="SSF52540">
    <property type="entry name" value="P-loop containing nucleoside triphosphate hydrolases"/>
    <property type="match status" value="1"/>
</dbReference>
<protein>
    <submittedName>
        <fullName evidence="2">AAA family ATPase</fullName>
    </submittedName>
</protein>
<reference evidence="2" key="2">
    <citation type="journal article" date="2021" name="PeerJ">
        <title>Extensive microbial diversity within the chicken gut microbiome revealed by metagenomics and culture.</title>
        <authorList>
            <person name="Gilroy R."/>
            <person name="Ravi A."/>
            <person name="Getino M."/>
            <person name="Pursley I."/>
            <person name="Horton D.L."/>
            <person name="Alikhan N.F."/>
            <person name="Baker D."/>
            <person name="Gharbi K."/>
            <person name="Hall N."/>
            <person name="Watson M."/>
            <person name="Adriaenssens E.M."/>
            <person name="Foster-Nyarko E."/>
            <person name="Jarju S."/>
            <person name="Secka A."/>
            <person name="Antonio M."/>
            <person name="Oren A."/>
            <person name="Chaudhuri R.R."/>
            <person name="La Ragione R."/>
            <person name="Hildebrand F."/>
            <person name="Pallen M.J."/>
        </authorList>
    </citation>
    <scope>NUCLEOTIDE SEQUENCE</scope>
    <source>
        <strain evidence="2">10037</strain>
    </source>
</reference>
<dbReference type="AlphaFoldDB" id="A0A9D9I6I7"/>
<feature type="domain" description="AAA" evidence="1">
    <location>
        <begin position="31"/>
        <end position="154"/>
    </location>
</feature>
<evidence type="ECO:0000259" key="1">
    <source>
        <dbReference type="Pfam" id="PF13173"/>
    </source>
</evidence>
<accession>A0A9D9I6I7</accession>
<sequence length="391" mass="45176">MDTLLQTYRIRLGLTPVNYVRSFHETINWKNRMIGILGQKGVGKSTMILQHIKLYDNIDESLYVQADDFYFAGHRIYDLALTFFQHGGKKLYIDEIHKYSGWTTEIKMIYDQLPLLQVVYSGSSILDLKKGGKADLSRRTIEYTMPVLSFREYLNISKGWSLKPSSLEEILNGKVDFPYGEYRPIKYYQEYLRCGCYPYFIEEDFLIKLKQAINATVEDDIPKYAEMTVAAAVKLKKLMYMLAQSVPYKPNHTMLARDLDISRNILPDYIEYLEKSGLFNALRERSTGDGILQKVEKLYLGNSNIIYALGLDKADEGTIRETMFLTWMKEKHSVSSSKISDFEIEGITFEVGGKNKKGKQLKEAATGYIVKDNIEYVTGKNIPIWMFGFIY</sequence>
<reference evidence="2" key="1">
    <citation type="submission" date="2020-10" db="EMBL/GenBank/DDBJ databases">
        <authorList>
            <person name="Gilroy R."/>
        </authorList>
    </citation>
    <scope>NUCLEOTIDE SEQUENCE</scope>
    <source>
        <strain evidence="2">10037</strain>
    </source>
</reference>
<dbReference type="PANTHER" id="PTHR42990">
    <property type="entry name" value="ATPASE"/>
    <property type="match status" value="1"/>
</dbReference>
<dbReference type="PANTHER" id="PTHR42990:SF1">
    <property type="entry name" value="AAA+ ATPASE DOMAIN-CONTAINING PROTEIN"/>
    <property type="match status" value="1"/>
</dbReference>
<gene>
    <name evidence="2" type="ORF">IAB93_09065</name>
</gene>
<dbReference type="InterPro" id="IPR041682">
    <property type="entry name" value="AAA_14"/>
</dbReference>
<proteinExistence type="predicted"/>
<evidence type="ECO:0000313" key="2">
    <source>
        <dbReference type="EMBL" id="MBO8466123.1"/>
    </source>
</evidence>
<dbReference type="Proteomes" id="UP000823597">
    <property type="component" value="Unassembled WGS sequence"/>
</dbReference>
<dbReference type="EMBL" id="JADIME010000094">
    <property type="protein sequence ID" value="MBO8466123.1"/>
    <property type="molecule type" value="Genomic_DNA"/>
</dbReference>
<organism evidence="2 3">
    <name type="scientific">Candidatus Merdivivens pullistercoris</name>
    <dbReference type="NCBI Taxonomy" id="2840873"/>
    <lineage>
        <taxon>Bacteria</taxon>
        <taxon>Pseudomonadati</taxon>
        <taxon>Bacteroidota</taxon>
        <taxon>Bacteroidia</taxon>
        <taxon>Bacteroidales</taxon>
        <taxon>Muribaculaceae</taxon>
        <taxon>Muribaculaceae incertae sedis</taxon>
        <taxon>Candidatus Merdivivens</taxon>
    </lineage>
</organism>
<evidence type="ECO:0000313" key="3">
    <source>
        <dbReference type="Proteomes" id="UP000823597"/>
    </source>
</evidence>
<comment type="caution">
    <text evidence="2">The sequence shown here is derived from an EMBL/GenBank/DDBJ whole genome shotgun (WGS) entry which is preliminary data.</text>
</comment>
<dbReference type="InterPro" id="IPR027417">
    <property type="entry name" value="P-loop_NTPase"/>
</dbReference>
<dbReference type="Pfam" id="PF13173">
    <property type="entry name" value="AAA_14"/>
    <property type="match status" value="1"/>
</dbReference>
<name>A0A9D9I6I7_9BACT</name>